<dbReference type="AlphaFoldDB" id="A0A3L6T908"/>
<feature type="region of interest" description="Disordered" evidence="1">
    <location>
        <begin position="1"/>
        <end position="24"/>
    </location>
</feature>
<sequence length="120" mass="13847">MNKRNKRSFSSTTRSTCTSPVKKSKSPMVKIVKDIASTYKESVAINTKQMQQRASDKAAFSVKRCQELAFECGVEKTVDSIYAMSKMFESEYQREFFCGQLSLDLRLGYIKKWCRDNNLE</sequence>
<dbReference type="PANTHER" id="PTHR47069">
    <property type="match status" value="1"/>
</dbReference>
<dbReference type="STRING" id="4540.A0A3L6T908"/>
<accession>A0A3L6T908</accession>
<reference evidence="3" key="1">
    <citation type="journal article" date="2019" name="Nat. Commun.">
        <title>The genome of broomcorn millet.</title>
        <authorList>
            <person name="Zou C."/>
            <person name="Miki D."/>
            <person name="Li D."/>
            <person name="Tang Q."/>
            <person name="Xiao L."/>
            <person name="Rajput S."/>
            <person name="Deng P."/>
            <person name="Jia W."/>
            <person name="Huang R."/>
            <person name="Zhang M."/>
            <person name="Sun Y."/>
            <person name="Hu J."/>
            <person name="Fu X."/>
            <person name="Schnable P.S."/>
            <person name="Li F."/>
            <person name="Zhang H."/>
            <person name="Feng B."/>
            <person name="Zhu X."/>
            <person name="Liu R."/>
            <person name="Schnable J.C."/>
            <person name="Zhu J.-K."/>
            <person name="Zhang H."/>
        </authorList>
    </citation>
    <scope>NUCLEOTIDE SEQUENCE [LARGE SCALE GENOMIC DNA]</scope>
</reference>
<protein>
    <submittedName>
        <fullName evidence="2">Uncharacterized protein</fullName>
    </submittedName>
</protein>
<organism evidence="2 3">
    <name type="scientific">Panicum miliaceum</name>
    <name type="common">Proso millet</name>
    <name type="synonym">Broomcorn millet</name>
    <dbReference type="NCBI Taxonomy" id="4540"/>
    <lineage>
        <taxon>Eukaryota</taxon>
        <taxon>Viridiplantae</taxon>
        <taxon>Streptophyta</taxon>
        <taxon>Embryophyta</taxon>
        <taxon>Tracheophyta</taxon>
        <taxon>Spermatophyta</taxon>
        <taxon>Magnoliopsida</taxon>
        <taxon>Liliopsida</taxon>
        <taxon>Poales</taxon>
        <taxon>Poaceae</taxon>
        <taxon>PACMAD clade</taxon>
        <taxon>Panicoideae</taxon>
        <taxon>Panicodae</taxon>
        <taxon>Paniceae</taxon>
        <taxon>Panicinae</taxon>
        <taxon>Panicum</taxon>
        <taxon>Panicum sect. Panicum</taxon>
    </lineage>
</organism>
<dbReference type="OrthoDB" id="687857at2759"/>
<evidence type="ECO:0000313" key="3">
    <source>
        <dbReference type="Proteomes" id="UP000275267"/>
    </source>
</evidence>
<gene>
    <name evidence="2" type="ORF">C2845_PM03G26980</name>
</gene>
<dbReference type="EMBL" id="PQIB02000002">
    <property type="protein sequence ID" value="RLN34741.1"/>
    <property type="molecule type" value="Genomic_DNA"/>
</dbReference>
<evidence type="ECO:0000313" key="2">
    <source>
        <dbReference type="EMBL" id="RLN34741.1"/>
    </source>
</evidence>
<proteinExistence type="predicted"/>
<dbReference type="Proteomes" id="UP000275267">
    <property type="component" value="Unassembled WGS sequence"/>
</dbReference>
<evidence type="ECO:0000256" key="1">
    <source>
        <dbReference type="SAM" id="MobiDB-lite"/>
    </source>
</evidence>
<feature type="compositionally biased region" description="Low complexity" evidence="1">
    <location>
        <begin position="8"/>
        <end position="24"/>
    </location>
</feature>
<dbReference type="PANTHER" id="PTHR47069:SF12">
    <property type="entry name" value="OS01G0545800 PROTEIN"/>
    <property type="match status" value="1"/>
</dbReference>
<name>A0A3L6T908_PANMI</name>
<comment type="caution">
    <text evidence="2">The sequence shown here is derived from an EMBL/GenBank/DDBJ whole genome shotgun (WGS) entry which is preliminary data.</text>
</comment>
<keyword evidence="3" id="KW-1185">Reference proteome</keyword>